<dbReference type="InterPro" id="IPR001078">
    <property type="entry name" value="2-oxoacid_DH_actylTfrase"/>
</dbReference>
<dbReference type="Proteomes" id="UP000244180">
    <property type="component" value="Unassembled WGS sequence"/>
</dbReference>
<dbReference type="AlphaFoldDB" id="A0A2T5G822"/>
<feature type="domain" description="Peripheral subunit-binding (PSBD)" evidence="9">
    <location>
        <begin position="129"/>
        <end position="166"/>
    </location>
</feature>
<dbReference type="InterPro" id="IPR004167">
    <property type="entry name" value="PSBD"/>
</dbReference>
<dbReference type="Pfam" id="PF00364">
    <property type="entry name" value="Biotin_lipoyl"/>
    <property type="match status" value="1"/>
</dbReference>
<dbReference type="PANTHER" id="PTHR43178:SF5">
    <property type="entry name" value="LIPOAMIDE ACYLTRANSFERASE COMPONENT OF BRANCHED-CHAIN ALPHA-KETO ACID DEHYDROGENASE COMPLEX, MITOCHONDRIAL"/>
    <property type="match status" value="1"/>
</dbReference>
<dbReference type="PANTHER" id="PTHR43178">
    <property type="entry name" value="DIHYDROLIPOAMIDE ACETYLTRANSFERASE COMPONENT OF PYRUVATE DEHYDROGENASE COMPLEX"/>
    <property type="match status" value="1"/>
</dbReference>
<feature type="region of interest" description="Disordered" evidence="7">
    <location>
        <begin position="180"/>
        <end position="200"/>
    </location>
</feature>
<dbReference type="GO" id="GO:0005737">
    <property type="term" value="C:cytoplasm"/>
    <property type="evidence" value="ECO:0007669"/>
    <property type="project" value="TreeGrafter"/>
</dbReference>
<evidence type="ECO:0000256" key="1">
    <source>
        <dbReference type="ARBA" id="ARBA00001938"/>
    </source>
</evidence>
<dbReference type="Pfam" id="PF02817">
    <property type="entry name" value="E3_binding"/>
    <property type="match status" value="1"/>
</dbReference>
<evidence type="ECO:0000259" key="9">
    <source>
        <dbReference type="PROSITE" id="PS51826"/>
    </source>
</evidence>
<dbReference type="GO" id="GO:0016407">
    <property type="term" value="F:acetyltransferase activity"/>
    <property type="evidence" value="ECO:0007669"/>
    <property type="project" value="TreeGrafter"/>
</dbReference>
<dbReference type="PROSITE" id="PS50968">
    <property type="entry name" value="BIOTINYL_LIPOYL"/>
    <property type="match status" value="1"/>
</dbReference>
<evidence type="ECO:0000313" key="10">
    <source>
        <dbReference type="EMBL" id="PTQ52319.1"/>
    </source>
</evidence>
<dbReference type="SUPFAM" id="SSF47005">
    <property type="entry name" value="Peripheral subunit-binding domain of 2-oxo acid dehydrogenase complex"/>
    <property type="match status" value="1"/>
</dbReference>
<dbReference type="InterPro" id="IPR011053">
    <property type="entry name" value="Single_hybrid_motif"/>
</dbReference>
<reference evidence="10 11" key="1">
    <citation type="submission" date="2017-08" db="EMBL/GenBank/DDBJ databases">
        <title>Burning lignite coal seam in the remote Altai Mountains harbors a hydrogen-driven thermophilic microbial community.</title>
        <authorList>
            <person name="Kadnikov V.V."/>
            <person name="Mardanov A.V."/>
            <person name="Ivasenko D."/>
            <person name="Beletsky A.V."/>
            <person name="Karnachuk O.V."/>
            <person name="Ravin N.V."/>
        </authorList>
    </citation>
    <scope>NUCLEOTIDE SEQUENCE [LARGE SCALE GENOMIC DNA]</scope>
    <source>
        <strain evidence="10">AL33</strain>
    </source>
</reference>
<evidence type="ECO:0000313" key="11">
    <source>
        <dbReference type="Proteomes" id="UP000244180"/>
    </source>
</evidence>
<evidence type="ECO:0000256" key="7">
    <source>
        <dbReference type="SAM" id="MobiDB-lite"/>
    </source>
</evidence>
<evidence type="ECO:0000259" key="8">
    <source>
        <dbReference type="PROSITE" id="PS50968"/>
    </source>
</evidence>
<dbReference type="InterPro" id="IPR050743">
    <property type="entry name" value="2-oxoacid_DH_E2_comp"/>
</dbReference>
<dbReference type="PROSITE" id="PS00189">
    <property type="entry name" value="LIPOYL"/>
    <property type="match status" value="1"/>
</dbReference>
<dbReference type="Pfam" id="PF00198">
    <property type="entry name" value="2-oxoacid_dh"/>
    <property type="match status" value="1"/>
</dbReference>
<dbReference type="FunFam" id="3.30.559.10:FF:000007">
    <property type="entry name" value="Dihydrolipoamide acetyltransferase component of pyruvate dehydrogenase complex"/>
    <property type="match status" value="1"/>
</dbReference>
<dbReference type="Gene3D" id="4.10.320.10">
    <property type="entry name" value="E3-binding domain"/>
    <property type="match status" value="1"/>
</dbReference>
<name>A0A2T5G822_HYDSH</name>
<dbReference type="RefSeq" id="WP_273000405.1">
    <property type="nucleotide sequence ID" value="NZ_PEBV01000026.1"/>
</dbReference>
<accession>A0A2T5G822</accession>
<keyword evidence="5 6" id="KW-0012">Acyltransferase</keyword>
<dbReference type="Gene3D" id="3.30.559.10">
    <property type="entry name" value="Chloramphenicol acetyltransferase-like domain"/>
    <property type="match status" value="1"/>
</dbReference>
<dbReference type="EC" id="2.3.1.-" evidence="6"/>
<comment type="cofactor">
    <cofactor evidence="1 6">
        <name>(R)-lipoate</name>
        <dbReference type="ChEBI" id="CHEBI:83088"/>
    </cofactor>
</comment>
<feature type="compositionally biased region" description="Low complexity" evidence="7">
    <location>
        <begin position="180"/>
        <end position="195"/>
    </location>
</feature>
<keyword evidence="3 6" id="KW-0808">Transferase</keyword>
<dbReference type="SUPFAM" id="SSF52777">
    <property type="entry name" value="CoA-dependent acyltransferases"/>
    <property type="match status" value="1"/>
</dbReference>
<protein>
    <recommendedName>
        <fullName evidence="6">Dihydrolipoamide acetyltransferase component of pyruvate dehydrogenase complex</fullName>
        <ecNumber evidence="6">2.3.1.-</ecNumber>
    </recommendedName>
</protein>
<dbReference type="InterPro" id="IPR000089">
    <property type="entry name" value="Biotin_lipoyl"/>
</dbReference>
<keyword evidence="4 6" id="KW-0450">Lipoyl</keyword>
<dbReference type="GO" id="GO:0031405">
    <property type="term" value="F:lipoic acid binding"/>
    <property type="evidence" value="ECO:0007669"/>
    <property type="project" value="TreeGrafter"/>
</dbReference>
<evidence type="ECO:0000256" key="2">
    <source>
        <dbReference type="ARBA" id="ARBA00007317"/>
    </source>
</evidence>
<feature type="domain" description="Lipoyl-binding" evidence="8">
    <location>
        <begin position="6"/>
        <end position="83"/>
    </location>
</feature>
<dbReference type="InterPro" id="IPR023213">
    <property type="entry name" value="CAT-like_dom_sf"/>
</dbReference>
<dbReference type="CDD" id="cd06849">
    <property type="entry name" value="lipoyl_domain"/>
    <property type="match status" value="1"/>
</dbReference>
<evidence type="ECO:0000256" key="3">
    <source>
        <dbReference type="ARBA" id="ARBA00022679"/>
    </source>
</evidence>
<dbReference type="EMBL" id="PEBV01000026">
    <property type="protein sequence ID" value="PTQ52319.1"/>
    <property type="molecule type" value="Genomic_DNA"/>
</dbReference>
<proteinExistence type="inferred from homology"/>
<evidence type="ECO:0000256" key="4">
    <source>
        <dbReference type="ARBA" id="ARBA00022823"/>
    </source>
</evidence>
<dbReference type="InterPro" id="IPR003016">
    <property type="entry name" value="2-oxoA_DH_lipoyl-BS"/>
</dbReference>
<dbReference type="SUPFAM" id="SSF51230">
    <property type="entry name" value="Single hybrid motif"/>
    <property type="match status" value="1"/>
</dbReference>
<dbReference type="Gene3D" id="2.40.50.100">
    <property type="match status" value="1"/>
</dbReference>
<comment type="similarity">
    <text evidence="2 6">Belongs to the 2-oxoacid dehydrogenase family.</text>
</comment>
<sequence length="448" mass="48087">MTAGTGGEVALRLHDLGEGLTEAVVLRYFVAVGDRVTIDQPVVEVETDKVTAELPAPASGIVAAIEAPEGTSVRVGDVLLRIRSDASVPTSRVREADRERVAERLTLTADAPGGKTAEEAKELTKRPVLASPYTRRLARTLGVSLEAVAGSGPAGRIEPEDVRRYVDRRAAAIPVLSTRSLATSSPPTPTVSNSPAEEVADHPIAQRPAAGFGSADGEAETLPFRGRREAIARHMVHSVTTIPHVTQLDELEADGLLALKARLDALEPPIPLTAYLIKIVSTALRAHPRFNARLDEAAGIIRLFRHHHIGVAVDAPEGLIVPVIRHVEGRSLREIAVALEDLVQKARAGTLGPKEIAGGTFTISNVGPIGGAYAATPIIRPPEVAILAFHRIRKRPVVDEDDRIVVRSILPVSLSFDHRVLDGADAVRFVETLRSLVREPERLFLSMR</sequence>
<comment type="caution">
    <text evidence="10">The sequence shown here is derived from an EMBL/GenBank/DDBJ whole genome shotgun (WGS) entry which is preliminary data.</text>
</comment>
<gene>
    <name evidence="10" type="ORF">HSCHL_0445</name>
</gene>
<evidence type="ECO:0000256" key="6">
    <source>
        <dbReference type="RuleBase" id="RU003423"/>
    </source>
</evidence>
<dbReference type="InterPro" id="IPR036625">
    <property type="entry name" value="E3-bd_dom_sf"/>
</dbReference>
<dbReference type="PROSITE" id="PS51826">
    <property type="entry name" value="PSBD"/>
    <property type="match status" value="1"/>
</dbReference>
<organism evidence="10 11">
    <name type="scientific">Hydrogenibacillus schlegelii</name>
    <name type="common">Bacillus schlegelii</name>
    <dbReference type="NCBI Taxonomy" id="1484"/>
    <lineage>
        <taxon>Bacteria</taxon>
        <taxon>Bacillati</taxon>
        <taxon>Bacillota</taxon>
        <taxon>Bacilli</taxon>
        <taxon>Bacillales</taxon>
        <taxon>Bacillales Family X. Incertae Sedis</taxon>
        <taxon>Hydrogenibacillus</taxon>
    </lineage>
</organism>
<evidence type="ECO:0000256" key="5">
    <source>
        <dbReference type="ARBA" id="ARBA00023315"/>
    </source>
</evidence>